<organism evidence="3 4">
    <name type="scientific">Lachancea lanzarotensis</name>
    <dbReference type="NCBI Taxonomy" id="1245769"/>
    <lineage>
        <taxon>Eukaryota</taxon>
        <taxon>Fungi</taxon>
        <taxon>Dikarya</taxon>
        <taxon>Ascomycota</taxon>
        <taxon>Saccharomycotina</taxon>
        <taxon>Saccharomycetes</taxon>
        <taxon>Saccharomycetales</taxon>
        <taxon>Saccharomycetaceae</taxon>
        <taxon>Lachancea</taxon>
    </lineage>
</organism>
<evidence type="ECO:0000313" key="3">
    <source>
        <dbReference type="EMBL" id="CEP61735.1"/>
    </source>
</evidence>
<accession>A0A0C7MVX5</accession>
<evidence type="ECO:0000256" key="2">
    <source>
        <dbReference type="SAM" id="Phobius"/>
    </source>
</evidence>
<protein>
    <submittedName>
        <fullName evidence="3">LALA0S03e09692g1_1</fullName>
    </submittedName>
</protein>
<dbReference type="STRING" id="1245769.A0A0C7MVX5"/>
<dbReference type="RefSeq" id="XP_022627967.1">
    <property type="nucleotide sequence ID" value="XM_022773500.1"/>
</dbReference>
<evidence type="ECO:0000313" key="4">
    <source>
        <dbReference type="Proteomes" id="UP000054304"/>
    </source>
</evidence>
<dbReference type="Proteomes" id="UP000054304">
    <property type="component" value="Unassembled WGS sequence"/>
</dbReference>
<sequence>MSYVDEAPSKTWILNQLQLLTSPVWGAIKYGLKVCSAIANLIYLLSVRPFIQLFRTFFWSPAKILVRNLTNLALLPTNVPLFLFYNTSISDITEMNLHLTYVTITLCLQYLITMIFIGISFGIWFGIILGILHRMIRIPDKRVDIFGSLTNRIRRFVIREEEQIKSTPNSWQYTQAYSPSTNASPGTRVNQPQRKVSRSSRGSSSNLASKLPHDFFQMKVPRTPLRPGNSKGDSSRLSEMSNELDDDTASMSSNMWDPHEELPDTLKTETTARGSTYHRSLYASGLEQHNYTHLKPVNH</sequence>
<feature type="transmembrane region" description="Helical" evidence="2">
    <location>
        <begin position="72"/>
        <end position="90"/>
    </location>
</feature>
<feature type="transmembrane region" description="Helical" evidence="2">
    <location>
        <begin position="110"/>
        <end position="132"/>
    </location>
</feature>
<gene>
    <name evidence="3" type="ORF">LALA0_S03e09692g</name>
</gene>
<keyword evidence="4" id="KW-1185">Reference proteome</keyword>
<keyword evidence="2" id="KW-0472">Membrane</keyword>
<reference evidence="3 4" key="1">
    <citation type="submission" date="2014-12" db="EMBL/GenBank/DDBJ databases">
        <authorList>
            <person name="Neuveglise Cecile"/>
        </authorList>
    </citation>
    <scope>NUCLEOTIDE SEQUENCE [LARGE SCALE GENOMIC DNA]</scope>
    <source>
        <strain evidence="3 4">CBS 12615</strain>
    </source>
</reference>
<keyword evidence="2" id="KW-1133">Transmembrane helix</keyword>
<dbReference type="EMBL" id="LN736362">
    <property type="protein sequence ID" value="CEP61735.1"/>
    <property type="molecule type" value="Genomic_DNA"/>
</dbReference>
<feature type="transmembrane region" description="Helical" evidence="2">
    <location>
        <begin position="30"/>
        <end position="51"/>
    </location>
</feature>
<feature type="compositionally biased region" description="Polar residues" evidence="1">
    <location>
        <begin position="169"/>
        <end position="194"/>
    </location>
</feature>
<keyword evidence="2" id="KW-0812">Transmembrane</keyword>
<dbReference type="AlphaFoldDB" id="A0A0C7MVX5"/>
<name>A0A0C7MVX5_9SACH</name>
<proteinExistence type="predicted"/>
<dbReference type="OrthoDB" id="4033001at2759"/>
<dbReference type="HOGENOM" id="CLU_845152_0_0_1"/>
<dbReference type="GeneID" id="34685171"/>
<evidence type="ECO:0000256" key="1">
    <source>
        <dbReference type="SAM" id="MobiDB-lite"/>
    </source>
</evidence>
<feature type="region of interest" description="Disordered" evidence="1">
    <location>
        <begin position="169"/>
        <end position="261"/>
    </location>
</feature>
<feature type="compositionally biased region" description="Polar residues" evidence="1">
    <location>
        <begin position="231"/>
        <end position="241"/>
    </location>
</feature>